<evidence type="ECO:0000313" key="3">
    <source>
        <dbReference type="Proteomes" id="UP000199051"/>
    </source>
</evidence>
<protein>
    <submittedName>
        <fullName evidence="2">Uncharacterized protein</fullName>
    </submittedName>
</protein>
<sequence length="70" mass="7929">MLDDTDPAVRAIRAPFQQLSAALADELARSRATYEQDLATPEQRPRKRRSHLEDPTDTGVFTVSWMTNRG</sequence>
<evidence type="ECO:0000256" key="1">
    <source>
        <dbReference type="SAM" id="MobiDB-lite"/>
    </source>
</evidence>
<gene>
    <name evidence="2" type="ORF">SAMN04487818_105211</name>
</gene>
<dbReference type="STRING" id="155974.SAMN04487818_105211"/>
<keyword evidence="3" id="KW-1185">Reference proteome</keyword>
<proteinExistence type="predicted"/>
<feature type="region of interest" description="Disordered" evidence="1">
    <location>
        <begin position="33"/>
        <end position="70"/>
    </location>
</feature>
<dbReference type="EMBL" id="FOGI01000005">
    <property type="protein sequence ID" value="SER78503.1"/>
    <property type="molecule type" value="Genomic_DNA"/>
</dbReference>
<name>A0A1H9S2C7_9PSEU</name>
<dbReference type="AlphaFoldDB" id="A0A1H9S2C7"/>
<evidence type="ECO:0000313" key="2">
    <source>
        <dbReference type="EMBL" id="SER78503.1"/>
    </source>
</evidence>
<dbReference type="RefSeq" id="WP_092777750.1">
    <property type="nucleotide sequence ID" value="NZ_FOGI01000005.1"/>
</dbReference>
<accession>A0A1H9S2C7</accession>
<feature type="compositionally biased region" description="Polar residues" evidence="1">
    <location>
        <begin position="59"/>
        <end position="70"/>
    </location>
</feature>
<reference evidence="3" key="1">
    <citation type="submission" date="2016-10" db="EMBL/GenBank/DDBJ databases">
        <authorList>
            <person name="Varghese N."/>
            <person name="Submissions S."/>
        </authorList>
    </citation>
    <scope>NUCLEOTIDE SEQUENCE [LARGE SCALE GENOMIC DNA]</scope>
    <source>
        <strain evidence="3">DSM 44260</strain>
    </source>
</reference>
<dbReference type="Proteomes" id="UP000199051">
    <property type="component" value="Unassembled WGS sequence"/>
</dbReference>
<organism evidence="2 3">
    <name type="scientific">Actinokineospora terrae</name>
    <dbReference type="NCBI Taxonomy" id="155974"/>
    <lineage>
        <taxon>Bacteria</taxon>
        <taxon>Bacillati</taxon>
        <taxon>Actinomycetota</taxon>
        <taxon>Actinomycetes</taxon>
        <taxon>Pseudonocardiales</taxon>
        <taxon>Pseudonocardiaceae</taxon>
        <taxon>Actinokineospora</taxon>
    </lineage>
</organism>